<accession>A0A7J7KQK6</accession>
<dbReference type="EMBL" id="VXIV02000139">
    <property type="protein sequence ID" value="KAF6040452.1"/>
    <property type="molecule type" value="Genomic_DNA"/>
</dbReference>
<name>A0A7J7KQK6_BUGNE</name>
<proteinExistence type="predicted"/>
<organism evidence="1 2">
    <name type="scientific">Bugula neritina</name>
    <name type="common">Brown bryozoan</name>
    <name type="synonym">Sertularia neritina</name>
    <dbReference type="NCBI Taxonomy" id="10212"/>
    <lineage>
        <taxon>Eukaryota</taxon>
        <taxon>Metazoa</taxon>
        <taxon>Spiralia</taxon>
        <taxon>Lophotrochozoa</taxon>
        <taxon>Bryozoa</taxon>
        <taxon>Gymnolaemata</taxon>
        <taxon>Cheilostomatida</taxon>
        <taxon>Flustrina</taxon>
        <taxon>Buguloidea</taxon>
        <taxon>Bugulidae</taxon>
        <taxon>Bugula</taxon>
    </lineage>
</organism>
<evidence type="ECO:0000313" key="1">
    <source>
        <dbReference type="EMBL" id="KAF6040452.1"/>
    </source>
</evidence>
<sequence length="94" mass="10620">MLRAPVKRGLLLLCKFKDYGLNSSTSLYFSGDSGNEQRNYYTYKEQQLIKRIRPEDTSSFHYIGAIAVDAGGGSKCFGHRGYRLKTVCLSVILF</sequence>
<keyword evidence="2" id="KW-1185">Reference proteome</keyword>
<dbReference type="Proteomes" id="UP000593567">
    <property type="component" value="Unassembled WGS sequence"/>
</dbReference>
<gene>
    <name evidence="1" type="ORF">EB796_001234</name>
</gene>
<comment type="caution">
    <text evidence="1">The sequence shown here is derived from an EMBL/GenBank/DDBJ whole genome shotgun (WGS) entry which is preliminary data.</text>
</comment>
<reference evidence="1" key="1">
    <citation type="submission" date="2020-06" db="EMBL/GenBank/DDBJ databases">
        <title>Draft genome of Bugula neritina, a colonial animal packing powerful symbionts and potential medicines.</title>
        <authorList>
            <person name="Rayko M."/>
        </authorList>
    </citation>
    <scope>NUCLEOTIDE SEQUENCE [LARGE SCALE GENOMIC DNA]</scope>
    <source>
        <strain evidence="1">Kwan_BN1</strain>
    </source>
</reference>
<dbReference type="AlphaFoldDB" id="A0A7J7KQK6"/>
<evidence type="ECO:0000313" key="2">
    <source>
        <dbReference type="Proteomes" id="UP000593567"/>
    </source>
</evidence>
<protein>
    <submittedName>
        <fullName evidence="1">Uncharacterized protein</fullName>
    </submittedName>
</protein>